<accession>A0A479ZYP5</accession>
<keyword evidence="2" id="KW-1185">Reference proteome</keyword>
<name>A0A479ZYP5_9CYAN</name>
<comment type="caution">
    <text evidence="1">The sequence shown here is derived from an EMBL/GenBank/DDBJ whole genome shotgun (WGS) entry which is preliminary data.</text>
</comment>
<proteinExistence type="predicted"/>
<dbReference type="EMBL" id="BJCE01000031">
    <property type="protein sequence ID" value="GCL36241.1"/>
    <property type="molecule type" value="Genomic_DNA"/>
</dbReference>
<dbReference type="AlphaFoldDB" id="A0A479ZYP5"/>
<evidence type="ECO:0000313" key="2">
    <source>
        <dbReference type="Proteomes" id="UP000300142"/>
    </source>
</evidence>
<evidence type="ECO:0000313" key="1">
    <source>
        <dbReference type="EMBL" id="GCL36241.1"/>
    </source>
</evidence>
<dbReference type="RefSeq" id="WP_162501851.1">
    <property type="nucleotide sequence ID" value="NZ_BJCE01000031.1"/>
</dbReference>
<reference evidence="2" key="1">
    <citation type="submission" date="2019-02" db="EMBL/GenBank/DDBJ databases">
        <title>Draft genome sequence of Sphaerospermopsis reniformis NIES-1949.</title>
        <authorList>
            <person name="Yamaguchi H."/>
            <person name="Suzuki S."/>
            <person name="Kawachi M."/>
        </authorList>
    </citation>
    <scope>NUCLEOTIDE SEQUENCE [LARGE SCALE GENOMIC DNA]</scope>
    <source>
        <strain evidence="2">NIES-1949</strain>
    </source>
</reference>
<protein>
    <submittedName>
        <fullName evidence="1">Uncharacterized protein</fullName>
    </submittedName>
</protein>
<dbReference type="Proteomes" id="UP000300142">
    <property type="component" value="Unassembled WGS sequence"/>
</dbReference>
<sequence>MENRSVRPRGLGSNEEFTKNLFQKLETNPKYQKQYQRDGVFLFVRN</sequence>
<organism evidence="1 2">
    <name type="scientific">Sphaerospermopsis reniformis</name>
    <dbReference type="NCBI Taxonomy" id="531300"/>
    <lineage>
        <taxon>Bacteria</taxon>
        <taxon>Bacillati</taxon>
        <taxon>Cyanobacteriota</taxon>
        <taxon>Cyanophyceae</taxon>
        <taxon>Nostocales</taxon>
        <taxon>Aphanizomenonaceae</taxon>
        <taxon>Sphaerospermopsis</taxon>
    </lineage>
</organism>
<gene>
    <name evidence="1" type="ORF">SR1949_13430</name>
</gene>